<evidence type="ECO:0000313" key="2">
    <source>
        <dbReference type="Proteomes" id="UP001529510"/>
    </source>
</evidence>
<accession>A0ABD0MLS4</accession>
<organism evidence="1 2">
    <name type="scientific">Cirrhinus mrigala</name>
    <name type="common">Mrigala</name>
    <dbReference type="NCBI Taxonomy" id="683832"/>
    <lineage>
        <taxon>Eukaryota</taxon>
        <taxon>Metazoa</taxon>
        <taxon>Chordata</taxon>
        <taxon>Craniata</taxon>
        <taxon>Vertebrata</taxon>
        <taxon>Euteleostomi</taxon>
        <taxon>Actinopterygii</taxon>
        <taxon>Neopterygii</taxon>
        <taxon>Teleostei</taxon>
        <taxon>Ostariophysi</taxon>
        <taxon>Cypriniformes</taxon>
        <taxon>Cyprinidae</taxon>
        <taxon>Labeoninae</taxon>
        <taxon>Labeonini</taxon>
        <taxon>Cirrhinus</taxon>
    </lineage>
</organism>
<dbReference type="AlphaFoldDB" id="A0ABD0MLS4"/>
<keyword evidence="2" id="KW-1185">Reference proteome</keyword>
<proteinExistence type="predicted"/>
<feature type="non-terminal residue" evidence="1">
    <location>
        <position position="51"/>
    </location>
</feature>
<protein>
    <recommendedName>
        <fullName evidence="3">Reverse transcriptase</fullName>
    </recommendedName>
</protein>
<feature type="non-terminal residue" evidence="1">
    <location>
        <position position="1"/>
    </location>
</feature>
<name>A0ABD0MLS4_CIRMR</name>
<evidence type="ECO:0008006" key="3">
    <source>
        <dbReference type="Google" id="ProtNLM"/>
    </source>
</evidence>
<reference evidence="1 2" key="1">
    <citation type="submission" date="2024-05" db="EMBL/GenBank/DDBJ databases">
        <title>Genome sequencing and assembly of Indian major carp, Cirrhinus mrigala (Hamilton, 1822).</title>
        <authorList>
            <person name="Mohindra V."/>
            <person name="Chowdhury L.M."/>
            <person name="Lal K."/>
            <person name="Jena J.K."/>
        </authorList>
    </citation>
    <scope>NUCLEOTIDE SEQUENCE [LARGE SCALE GENOMIC DNA]</scope>
    <source>
        <strain evidence="1">CM1030</strain>
        <tissue evidence="1">Blood</tissue>
    </source>
</reference>
<comment type="caution">
    <text evidence="1">The sequence shown here is derived from an EMBL/GenBank/DDBJ whole genome shotgun (WGS) entry which is preliminary data.</text>
</comment>
<sequence length="51" mass="5790">TTMDPVVCLESEIRKAQANKDQVIAVFFDVEKAYDMLWKDGLLIKLDSMGI</sequence>
<gene>
    <name evidence="1" type="ORF">M9458_054096</name>
</gene>
<evidence type="ECO:0000313" key="1">
    <source>
        <dbReference type="EMBL" id="KAL0150595.1"/>
    </source>
</evidence>
<dbReference type="EMBL" id="JAMKFB020000291">
    <property type="protein sequence ID" value="KAL0150595.1"/>
    <property type="molecule type" value="Genomic_DNA"/>
</dbReference>
<dbReference type="Proteomes" id="UP001529510">
    <property type="component" value="Unassembled WGS sequence"/>
</dbReference>